<keyword evidence="4" id="KW-1185">Reference proteome</keyword>
<name>A0A229SQM9_9PSEU</name>
<dbReference type="Gene3D" id="3.90.1580.10">
    <property type="entry name" value="paralog of FGE (formylglycine-generating enzyme)"/>
    <property type="match status" value="1"/>
</dbReference>
<proteinExistence type="predicted"/>
<dbReference type="SUPFAM" id="SSF56436">
    <property type="entry name" value="C-type lectin-like"/>
    <property type="match status" value="1"/>
</dbReference>
<dbReference type="Proteomes" id="UP000215199">
    <property type="component" value="Unassembled WGS sequence"/>
</dbReference>
<evidence type="ECO:0000313" key="3">
    <source>
        <dbReference type="EMBL" id="OXM60981.1"/>
    </source>
</evidence>
<feature type="domain" description="Sulfatase-modifying factor enzyme-like" evidence="2">
    <location>
        <begin position="55"/>
        <end position="318"/>
    </location>
</feature>
<dbReference type="InterPro" id="IPR042095">
    <property type="entry name" value="SUMF_sf"/>
</dbReference>
<organism evidence="3 4">
    <name type="scientific">Amycolatopsis vastitatis</name>
    <dbReference type="NCBI Taxonomy" id="1905142"/>
    <lineage>
        <taxon>Bacteria</taxon>
        <taxon>Bacillati</taxon>
        <taxon>Actinomycetota</taxon>
        <taxon>Actinomycetes</taxon>
        <taxon>Pseudonocardiales</taxon>
        <taxon>Pseudonocardiaceae</taxon>
        <taxon>Amycolatopsis</taxon>
    </lineage>
</organism>
<dbReference type="GO" id="GO:0120147">
    <property type="term" value="F:formylglycine-generating oxidase activity"/>
    <property type="evidence" value="ECO:0007669"/>
    <property type="project" value="TreeGrafter"/>
</dbReference>
<dbReference type="PANTHER" id="PTHR23150">
    <property type="entry name" value="SULFATASE MODIFYING FACTOR 1, 2"/>
    <property type="match status" value="1"/>
</dbReference>
<dbReference type="EMBL" id="NMUL01000051">
    <property type="protein sequence ID" value="OXM60981.1"/>
    <property type="molecule type" value="Genomic_DNA"/>
</dbReference>
<feature type="region of interest" description="Disordered" evidence="1">
    <location>
        <begin position="304"/>
        <end position="324"/>
    </location>
</feature>
<dbReference type="AlphaFoldDB" id="A0A229SQM9"/>
<dbReference type="InterPro" id="IPR005532">
    <property type="entry name" value="SUMF_dom"/>
</dbReference>
<gene>
    <name evidence="3" type="ORF">CF165_40030</name>
</gene>
<reference evidence="4" key="1">
    <citation type="submission" date="2017-07" db="EMBL/GenBank/DDBJ databases">
        <title>Comparative genome mining reveals phylogenetic distribution patterns of secondary metabolites in Amycolatopsis.</title>
        <authorList>
            <person name="Adamek M."/>
            <person name="Alanjary M."/>
            <person name="Sales-Ortells H."/>
            <person name="Goodfellow M."/>
            <person name="Bull A.T."/>
            <person name="Kalinowski J."/>
            <person name="Ziemert N."/>
        </authorList>
    </citation>
    <scope>NUCLEOTIDE SEQUENCE [LARGE SCALE GENOMIC DNA]</scope>
    <source>
        <strain evidence="4">H5</strain>
    </source>
</reference>
<evidence type="ECO:0000259" key="2">
    <source>
        <dbReference type="Pfam" id="PF03781"/>
    </source>
</evidence>
<evidence type="ECO:0000313" key="4">
    <source>
        <dbReference type="Proteomes" id="UP000215199"/>
    </source>
</evidence>
<dbReference type="PANTHER" id="PTHR23150:SF19">
    <property type="entry name" value="FORMYLGLYCINE-GENERATING ENZYME"/>
    <property type="match status" value="1"/>
</dbReference>
<dbReference type="InterPro" id="IPR016187">
    <property type="entry name" value="CTDL_fold"/>
</dbReference>
<dbReference type="InterPro" id="IPR051043">
    <property type="entry name" value="Sulfatase_Mod_Factor_Kinase"/>
</dbReference>
<sequence>MDTARDRRCRLRGRGVSRRVRTRKECRVSDCCTPSRGTAQRTAREVPAHHTGDLTGLVVLPGGTFRMGTDDAEGFPEDREGPVREVAVAPFAIDPHCVSNARFAEFVTATGYRTDAESFGWTYVFAKFLPGALRKRSPRPERAPWWCGVEGAYWRAPEGPASSLDERWNHPVVHVSWNDAQAYCAWAGRRLPTEVEWEYAARGGLDQARYPWGDELTPGGEHRCNIWQGRFPVHNTAEDGHVGTAPVDAFPTNGFGLHNTSGNVWEWCAGWFDHTRTARPMRGGSYLCHDSYCNRYRVAARTANSADSTSGNTGFRAAADVPAR</sequence>
<accession>A0A229SQM9</accession>
<protein>
    <submittedName>
        <fullName evidence="3">Serine/threonine protein phosphatase</fullName>
    </submittedName>
</protein>
<dbReference type="OrthoDB" id="9768004at2"/>
<comment type="caution">
    <text evidence="3">The sequence shown here is derived from an EMBL/GenBank/DDBJ whole genome shotgun (WGS) entry which is preliminary data.</text>
</comment>
<evidence type="ECO:0000256" key="1">
    <source>
        <dbReference type="SAM" id="MobiDB-lite"/>
    </source>
</evidence>
<feature type="compositionally biased region" description="Polar residues" evidence="1">
    <location>
        <begin position="304"/>
        <end position="313"/>
    </location>
</feature>
<dbReference type="Pfam" id="PF03781">
    <property type="entry name" value="FGE-sulfatase"/>
    <property type="match status" value="1"/>
</dbReference>